<dbReference type="Proteomes" id="UP000000211">
    <property type="component" value="Plasmid pTHEOS01"/>
</dbReference>
<proteinExistence type="predicted"/>
<dbReference type="KEGG" id="tos:Theos_2353"/>
<evidence type="ECO:0000313" key="2">
    <source>
        <dbReference type="Proteomes" id="UP000000211"/>
    </source>
</evidence>
<dbReference type="AlphaFoldDB" id="K7R226"/>
<keyword evidence="2" id="KW-1185">Reference proteome</keyword>
<organism evidence="1 2">
    <name type="scientific">Thermus oshimai JL-2</name>
    <dbReference type="NCBI Taxonomy" id="751945"/>
    <lineage>
        <taxon>Bacteria</taxon>
        <taxon>Thermotogati</taxon>
        <taxon>Deinococcota</taxon>
        <taxon>Deinococci</taxon>
        <taxon>Thermales</taxon>
        <taxon>Thermaceae</taxon>
        <taxon>Thermus</taxon>
    </lineage>
</organism>
<geneLocation type="plasmid" evidence="1 2">
    <name>pTHEOS01</name>
</geneLocation>
<dbReference type="EMBL" id="CP003250">
    <property type="protein sequence ID" value="AFV77340.1"/>
    <property type="molecule type" value="Genomic_DNA"/>
</dbReference>
<gene>
    <name evidence="1" type="ORF">Theos_2353</name>
</gene>
<protein>
    <submittedName>
        <fullName evidence="1">Uncharacterized protein</fullName>
    </submittedName>
</protein>
<sequence length="69" mass="8019">MNELELWALVRERQRQLREEAHRLRVRGEPRPAMALWRAWWGKLSLRRARVHPTPAACACGVQAACCEA</sequence>
<accession>K7R226</accession>
<reference evidence="1 2" key="1">
    <citation type="journal article" date="2013" name="Genome Announc.">
        <title>Whole Genome Sequencing of Thermus oshimai JL-2 and Thermus thermophilus JL-18, Incomplete Denitrifiers from the United States Great Basin.</title>
        <authorList>
            <person name="Murugapiran S.K."/>
            <person name="Huntemann M."/>
            <person name="Wei C.L."/>
            <person name="Han J."/>
            <person name="Detter J.C."/>
            <person name="Han C.S."/>
            <person name="Erkkila T.H."/>
            <person name="Teshima H."/>
            <person name="Chen A."/>
            <person name="Kyrpides N."/>
            <person name="Mavrommatis K."/>
            <person name="Markowitz V."/>
            <person name="Szeto E."/>
            <person name="Ivanova N."/>
            <person name="Pagani I."/>
            <person name="Lam J."/>
            <person name="McDonald A.I."/>
            <person name="Dodsworth J.A."/>
            <person name="Pati A."/>
            <person name="Goodwin L."/>
            <person name="Peters L."/>
            <person name="Pitluck S."/>
            <person name="Woyke T."/>
            <person name="Hedlund B.P."/>
        </authorList>
    </citation>
    <scope>NUCLEOTIDE SEQUENCE</scope>
    <source>
        <strain evidence="1 2">JL-2</strain>
        <plasmid evidence="1">pTHEOS01</plasmid>
    </source>
</reference>
<name>K7R226_THEOS</name>
<dbReference type="HOGENOM" id="CLU_2774598_0_0_0"/>
<dbReference type="RefSeq" id="WP_015065337.1">
    <property type="nucleotide sequence ID" value="NC_019387.1"/>
</dbReference>
<evidence type="ECO:0000313" key="1">
    <source>
        <dbReference type="EMBL" id="AFV77340.1"/>
    </source>
</evidence>
<keyword evidence="1" id="KW-0614">Plasmid</keyword>